<dbReference type="PROSITE" id="PS50850">
    <property type="entry name" value="MFS"/>
    <property type="match status" value="1"/>
</dbReference>
<evidence type="ECO:0000259" key="7">
    <source>
        <dbReference type="PROSITE" id="PS50850"/>
    </source>
</evidence>
<feature type="transmembrane region" description="Helical" evidence="6">
    <location>
        <begin position="86"/>
        <end position="105"/>
    </location>
</feature>
<dbReference type="Proteomes" id="UP001501218">
    <property type="component" value="Unassembled WGS sequence"/>
</dbReference>
<protein>
    <submittedName>
        <fullName evidence="8">MFS transporter</fullName>
    </submittedName>
</protein>
<accession>A0ABN3G126</accession>
<feature type="transmembrane region" description="Helical" evidence="6">
    <location>
        <begin position="228"/>
        <end position="251"/>
    </location>
</feature>
<dbReference type="PANTHER" id="PTHR42718:SF9">
    <property type="entry name" value="MAJOR FACILITATOR SUPERFAMILY MULTIDRUG TRANSPORTER MFSC"/>
    <property type="match status" value="1"/>
</dbReference>
<dbReference type="Gene3D" id="1.20.1720.10">
    <property type="entry name" value="Multidrug resistance protein D"/>
    <property type="match status" value="1"/>
</dbReference>
<dbReference type="InterPro" id="IPR036259">
    <property type="entry name" value="MFS_trans_sf"/>
</dbReference>
<feature type="domain" description="Major facilitator superfamily (MFS) profile" evidence="7">
    <location>
        <begin position="18"/>
        <end position="465"/>
    </location>
</feature>
<feature type="transmembrane region" description="Helical" evidence="6">
    <location>
        <begin position="143"/>
        <end position="161"/>
    </location>
</feature>
<keyword evidence="4 6" id="KW-1133">Transmembrane helix</keyword>
<keyword evidence="5 6" id="KW-0472">Membrane</keyword>
<organism evidence="8 9">
    <name type="scientific">Saccharopolyspora halophila</name>
    <dbReference type="NCBI Taxonomy" id="405551"/>
    <lineage>
        <taxon>Bacteria</taxon>
        <taxon>Bacillati</taxon>
        <taxon>Actinomycetota</taxon>
        <taxon>Actinomycetes</taxon>
        <taxon>Pseudonocardiales</taxon>
        <taxon>Pseudonocardiaceae</taxon>
        <taxon>Saccharopolyspora</taxon>
    </lineage>
</organism>
<feature type="transmembrane region" description="Helical" evidence="6">
    <location>
        <begin position="20"/>
        <end position="42"/>
    </location>
</feature>
<feature type="transmembrane region" description="Helical" evidence="6">
    <location>
        <begin position="441"/>
        <end position="460"/>
    </location>
</feature>
<evidence type="ECO:0000256" key="5">
    <source>
        <dbReference type="ARBA" id="ARBA00023136"/>
    </source>
</evidence>
<feature type="transmembrane region" description="Helical" evidence="6">
    <location>
        <begin position="313"/>
        <end position="331"/>
    </location>
</feature>
<comment type="subcellular location">
    <subcellularLocation>
        <location evidence="1">Cell membrane</location>
        <topology evidence="1">Multi-pass membrane protein</topology>
    </subcellularLocation>
</comment>
<keyword evidence="9" id="KW-1185">Reference proteome</keyword>
<dbReference type="EMBL" id="BAAARA010000004">
    <property type="protein sequence ID" value="GAA2342006.1"/>
    <property type="molecule type" value="Genomic_DNA"/>
</dbReference>
<dbReference type="PROSITE" id="PS00216">
    <property type="entry name" value="SUGAR_TRANSPORT_1"/>
    <property type="match status" value="1"/>
</dbReference>
<keyword evidence="3 6" id="KW-0812">Transmembrane</keyword>
<feature type="transmembrane region" description="Helical" evidence="6">
    <location>
        <begin position="173"/>
        <end position="193"/>
    </location>
</feature>
<comment type="caution">
    <text evidence="8">The sequence shown here is derived from an EMBL/GenBank/DDBJ whole genome shotgun (WGS) entry which is preliminary data.</text>
</comment>
<feature type="transmembrane region" description="Helical" evidence="6">
    <location>
        <begin position="54"/>
        <end position="74"/>
    </location>
</feature>
<feature type="transmembrane region" description="Helical" evidence="6">
    <location>
        <begin position="343"/>
        <end position="360"/>
    </location>
</feature>
<dbReference type="InterPro" id="IPR005829">
    <property type="entry name" value="Sugar_transporter_CS"/>
</dbReference>
<dbReference type="InterPro" id="IPR011701">
    <property type="entry name" value="MFS"/>
</dbReference>
<proteinExistence type="predicted"/>
<evidence type="ECO:0000256" key="4">
    <source>
        <dbReference type="ARBA" id="ARBA00022989"/>
    </source>
</evidence>
<dbReference type="InterPro" id="IPR020846">
    <property type="entry name" value="MFS_dom"/>
</dbReference>
<dbReference type="PANTHER" id="PTHR42718">
    <property type="entry name" value="MAJOR FACILITATOR SUPERFAMILY MULTIDRUG TRANSPORTER MFSC"/>
    <property type="match status" value="1"/>
</dbReference>
<dbReference type="Gene3D" id="1.20.1250.20">
    <property type="entry name" value="MFS general substrate transporter like domains"/>
    <property type="match status" value="1"/>
</dbReference>
<evidence type="ECO:0000256" key="2">
    <source>
        <dbReference type="ARBA" id="ARBA00022448"/>
    </source>
</evidence>
<reference evidence="8 9" key="1">
    <citation type="journal article" date="2019" name="Int. J. Syst. Evol. Microbiol.">
        <title>The Global Catalogue of Microorganisms (GCM) 10K type strain sequencing project: providing services to taxonomists for standard genome sequencing and annotation.</title>
        <authorList>
            <consortium name="The Broad Institute Genomics Platform"/>
            <consortium name="The Broad Institute Genome Sequencing Center for Infectious Disease"/>
            <person name="Wu L."/>
            <person name="Ma J."/>
        </authorList>
    </citation>
    <scope>NUCLEOTIDE SEQUENCE [LARGE SCALE GENOMIC DNA]</scope>
    <source>
        <strain evidence="8 9">JCM 16221</strain>
    </source>
</reference>
<feature type="transmembrane region" description="Helical" evidence="6">
    <location>
        <begin position="405"/>
        <end position="429"/>
    </location>
</feature>
<gene>
    <name evidence="8" type="ORF">GCM10009854_18190</name>
</gene>
<evidence type="ECO:0000313" key="8">
    <source>
        <dbReference type="EMBL" id="GAA2342006.1"/>
    </source>
</evidence>
<evidence type="ECO:0000256" key="1">
    <source>
        <dbReference type="ARBA" id="ARBA00004651"/>
    </source>
</evidence>
<feature type="transmembrane region" description="Helical" evidence="6">
    <location>
        <begin position="366"/>
        <end position="393"/>
    </location>
</feature>
<keyword evidence="2" id="KW-0813">Transport</keyword>
<evidence type="ECO:0000313" key="9">
    <source>
        <dbReference type="Proteomes" id="UP001501218"/>
    </source>
</evidence>
<evidence type="ECO:0000256" key="3">
    <source>
        <dbReference type="ARBA" id="ARBA00022692"/>
    </source>
</evidence>
<dbReference type="Pfam" id="PF07690">
    <property type="entry name" value="MFS_1"/>
    <property type="match status" value="1"/>
</dbReference>
<dbReference type="SUPFAM" id="SSF103473">
    <property type="entry name" value="MFS general substrate transporter"/>
    <property type="match status" value="1"/>
</dbReference>
<sequence>MTTVGDPSPASAPPVRSTALLTALVLAVAGYQINATMLAPALPNVIDSLETTSGAGGLAQTLFFLFSAIGQVTLARLSDHVGRRRMLQVTLVIALVGELICVLAPNIELFIIGRSLQGVSAATFTLAYLTLHESLSPQKFGRSLGIITAVNGGIAGVDTIIGGSVADSVGFRGIFLITALITVIALVAVQFWVPAGGTSAGRMDWTGAALLGVGLTGILLALNEGSSWGWSSVPTLALLVGGVLALALFAVAQRRDRNAIIDTSVLASRAGWPLLLTTIFTLAGVFGMLNFTIPLLTQNSGAGYGLSATMSALLYLTPASALGVIAAPLVGHFGPRIGWHRSVLIGAVGTAAALVPLVLAPQSPAITFVALAALGITYTGYMLTALTGLAVALAPEDKPGSLPGLNGACFGIGASLGIAVAASAVTAASGGGPPTASAFHAALWTAGGFVALALVTALLIKTPQSEKN</sequence>
<evidence type="ECO:0000256" key="6">
    <source>
        <dbReference type="SAM" id="Phobius"/>
    </source>
</evidence>
<name>A0ABN3G126_9PSEU</name>
<feature type="transmembrane region" description="Helical" evidence="6">
    <location>
        <begin position="272"/>
        <end position="293"/>
    </location>
</feature>